<dbReference type="PANTHER" id="PTHR45527">
    <property type="entry name" value="NONRIBOSOMAL PEPTIDE SYNTHETASE"/>
    <property type="match status" value="1"/>
</dbReference>
<dbReference type="InterPro" id="IPR000873">
    <property type="entry name" value="AMP-dep_synth/lig_dom"/>
</dbReference>
<keyword evidence="3" id="KW-0596">Phosphopantetheine</keyword>
<organism evidence="9 10">
    <name type="scientific">Cystobacter fuscus (strain ATCC 25194 / DSM 2262 / NBRC 100088 / M29)</name>
    <dbReference type="NCBI Taxonomy" id="1242864"/>
    <lineage>
        <taxon>Bacteria</taxon>
        <taxon>Pseudomonadati</taxon>
        <taxon>Myxococcota</taxon>
        <taxon>Myxococcia</taxon>
        <taxon>Myxococcales</taxon>
        <taxon>Cystobacterineae</taxon>
        <taxon>Archangiaceae</taxon>
        <taxon>Cystobacter</taxon>
    </lineage>
</organism>
<dbReference type="PROSITE" id="PS50075">
    <property type="entry name" value="CARRIER"/>
    <property type="match status" value="4"/>
</dbReference>
<dbReference type="Pfam" id="PF23024">
    <property type="entry name" value="AMP-dom_DIP2-like"/>
    <property type="match status" value="1"/>
</dbReference>
<dbReference type="GO" id="GO:0005829">
    <property type="term" value="C:cytosol"/>
    <property type="evidence" value="ECO:0007669"/>
    <property type="project" value="TreeGrafter"/>
</dbReference>
<dbReference type="GO" id="GO:0043041">
    <property type="term" value="P:amino acid activation for nonribosomal peptide biosynthetic process"/>
    <property type="evidence" value="ECO:0007669"/>
    <property type="project" value="TreeGrafter"/>
</dbReference>
<dbReference type="GO" id="GO:0072330">
    <property type="term" value="P:monocarboxylic acid biosynthetic process"/>
    <property type="evidence" value="ECO:0007669"/>
    <property type="project" value="UniProtKB-ARBA"/>
</dbReference>
<dbReference type="InterPro" id="IPR042099">
    <property type="entry name" value="ANL_N_sf"/>
</dbReference>
<evidence type="ECO:0000256" key="1">
    <source>
        <dbReference type="ARBA" id="ARBA00001957"/>
    </source>
</evidence>
<dbReference type="CDD" id="cd19531">
    <property type="entry name" value="LCL_NRPS-like"/>
    <property type="match status" value="2"/>
</dbReference>
<reference evidence="9" key="1">
    <citation type="submission" date="2013-05" db="EMBL/GenBank/DDBJ databases">
        <title>Genome assembly of Cystobacter fuscus DSM 2262.</title>
        <authorList>
            <person name="Sharma G."/>
            <person name="Khatri I."/>
            <person name="Kaur C."/>
            <person name="Mayilraj S."/>
            <person name="Subramanian S."/>
        </authorList>
    </citation>
    <scope>NUCLEOTIDE SEQUENCE [LARGE SCALE GENOMIC DNA]</scope>
    <source>
        <strain evidence="9">DSM 2262</strain>
    </source>
</reference>
<dbReference type="eggNOG" id="COG1020">
    <property type="taxonomic scope" value="Bacteria"/>
</dbReference>
<dbReference type="CDD" id="cd19534">
    <property type="entry name" value="E_NRPS"/>
    <property type="match status" value="1"/>
</dbReference>
<dbReference type="Pfam" id="PF00668">
    <property type="entry name" value="Condensation"/>
    <property type="match status" value="4"/>
</dbReference>
<dbReference type="GO" id="GO:0044550">
    <property type="term" value="P:secondary metabolite biosynthetic process"/>
    <property type="evidence" value="ECO:0007669"/>
    <property type="project" value="UniProtKB-ARBA"/>
</dbReference>
<accession>S9P285</accession>
<dbReference type="FunFam" id="3.40.50.980:FF:000001">
    <property type="entry name" value="Non-ribosomal peptide synthetase"/>
    <property type="match status" value="2"/>
</dbReference>
<evidence type="ECO:0000256" key="3">
    <source>
        <dbReference type="ARBA" id="ARBA00022450"/>
    </source>
</evidence>
<comment type="cofactor">
    <cofactor evidence="1">
        <name>pantetheine 4'-phosphate</name>
        <dbReference type="ChEBI" id="CHEBI:47942"/>
    </cofactor>
</comment>
<dbReference type="Gene3D" id="3.40.50.12780">
    <property type="entry name" value="N-terminal domain of ligase-like"/>
    <property type="match status" value="2"/>
</dbReference>
<comment type="similarity">
    <text evidence="2">Belongs to the ATP-dependent AMP-binding enzyme family.</text>
</comment>
<dbReference type="Gene3D" id="1.10.1200.10">
    <property type="entry name" value="ACP-like"/>
    <property type="match status" value="3"/>
</dbReference>
<dbReference type="Gene3D" id="3.40.50.980">
    <property type="match status" value="4"/>
</dbReference>
<dbReference type="EMBL" id="ANAH02000064">
    <property type="protein sequence ID" value="EPX57241.1"/>
    <property type="molecule type" value="Genomic_DNA"/>
</dbReference>
<dbReference type="PROSITE" id="PS00455">
    <property type="entry name" value="AMP_BINDING"/>
    <property type="match status" value="4"/>
</dbReference>
<dbReference type="Proteomes" id="UP000011682">
    <property type="component" value="Unassembled WGS sequence"/>
</dbReference>
<dbReference type="InterPro" id="IPR001242">
    <property type="entry name" value="Condensation_dom"/>
</dbReference>
<keyword evidence="6" id="KW-0443">Lipid metabolism</keyword>
<dbReference type="FunFam" id="3.40.50.12780:FF:000012">
    <property type="entry name" value="Non-ribosomal peptide synthetase"/>
    <property type="match status" value="3"/>
</dbReference>
<dbReference type="RefSeq" id="WP_002631545.1">
    <property type="nucleotide sequence ID" value="NZ_ANAH02000064.1"/>
</dbReference>
<dbReference type="InterPro" id="IPR025110">
    <property type="entry name" value="AMP-bd_C"/>
</dbReference>
<dbReference type="OrthoDB" id="5349841at2"/>
<dbReference type="FunFam" id="3.30.300.30:FF:000010">
    <property type="entry name" value="Enterobactin synthetase component F"/>
    <property type="match status" value="1"/>
</dbReference>
<feature type="domain" description="Carrier" evidence="8">
    <location>
        <begin position="3164"/>
        <end position="3239"/>
    </location>
</feature>
<dbReference type="SMART" id="SM00823">
    <property type="entry name" value="PKS_PP"/>
    <property type="match status" value="4"/>
</dbReference>
<dbReference type="CDD" id="cd05931">
    <property type="entry name" value="FAAL"/>
    <property type="match status" value="1"/>
</dbReference>
<dbReference type="FunFam" id="1.10.1200.10:FF:000016">
    <property type="entry name" value="Non-ribosomal peptide synthase"/>
    <property type="match status" value="1"/>
</dbReference>
<dbReference type="Pfam" id="PF00501">
    <property type="entry name" value="AMP-binding"/>
    <property type="match status" value="4"/>
</dbReference>
<evidence type="ECO:0000313" key="10">
    <source>
        <dbReference type="Proteomes" id="UP000011682"/>
    </source>
</evidence>
<dbReference type="InterPro" id="IPR010071">
    <property type="entry name" value="AA_adenyl_dom"/>
</dbReference>
<dbReference type="Gene3D" id="3.40.50.1820">
    <property type="entry name" value="alpha/beta hydrolase"/>
    <property type="match status" value="1"/>
</dbReference>
<dbReference type="Gene3D" id="3.30.300.30">
    <property type="match status" value="4"/>
</dbReference>
<dbReference type="GO" id="GO:0008610">
    <property type="term" value="P:lipid biosynthetic process"/>
    <property type="evidence" value="ECO:0007669"/>
    <property type="project" value="InterPro"/>
</dbReference>
<feature type="region of interest" description="Disordered" evidence="7">
    <location>
        <begin position="4319"/>
        <end position="4339"/>
    </location>
</feature>
<feature type="domain" description="Carrier" evidence="8">
    <location>
        <begin position="4225"/>
        <end position="4300"/>
    </location>
</feature>
<dbReference type="InterPro" id="IPR009081">
    <property type="entry name" value="PP-bd_ACP"/>
</dbReference>
<protein>
    <submittedName>
        <fullName evidence="9">Long-chain-fatty-acid--CoA ligase</fullName>
    </submittedName>
</protein>
<dbReference type="InterPro" id="IPR006162">
    <property type="entry name" value="Ppantetheine_attach_site"/>
</dbReference>
<dbReference type="Gene3D" id="3.30.559.30">
    <property type="entry name" value="Nonribosomal peptide synthetase, condensation domain"/>
    <property type="match status" value="4"/>
</dbReference>
<evidence type="ECO:0000256" key="2">
    <source>
        <dbReference type="ARBA" id="ARBA00006432"/>
    </source>
</evidence>
<dbReference type="InterPro" id="IPR036736">
    <property type="entry name" value="ACP-like_sf"/>
</dbReference>
<dbReference type="SUPFAM" id="SSF56801">
    <property type="entry name" value="Acetyl-CoA synthetase-like"/>
    <property type="match status" value="4"/>
</dbReference>
<dbReference type="FunFam" id="3.30.559.30:FF:000001">
    <property type="entry name" value="Non-ribosomal peptide synthetase"/>
    <property type="match status" value="1"/>
</dbReference>
<dbReference type="FunFam" id="2.30.38.10:FF:000001">
    <property type="entry name" value="Non-ribosomal peptide synthetase PvdI"/>
    <property type="match status" value="2"/>
</dbReference>
<dbReference type="InterPro" id="IPR023213">
    <property type="entry name" value="CAT-like_dom_sf"/>
</dbReference>
<dbReference type="GO" id="GO:0031177">
    <property type="term" value="F:phosphopantetheine binding"/>
    <property type="evidence" value="ECO:0007669"/>
    <property type="project" value="InterPro"/>
</dbReference>
<dbReference type="FunFam" id="3.40.50.12780:FF:000013">
    <property type="entry name" value="Long-chain-fatty-acid--AMP ligase FadD32"/>
    <property type="match status" value="1"/>
</dbReference>
<feature type="region of interest" description="Disordered" evidence="7">
    <location>
        <begin position="1645"/>
        <end position="1666"/>
    </location>
</feature>
<dbReference type="Pfam" id="PF13193">
    <property type="entry name" value="AMP-binding_C"/>
    <property type="match status" value="3"/>
</dbReference>
<dbReference type="CDD" id="cd05930">
    <property type="entry name" value="A_NRPS"/>
    <property type="match status" value="3"/>
</dbReference>
<dbReference type="FunFam" id="1.10.1200.10:FF:000005">
    <property type="entry name" value="Nonribosomal peptide synthetase 1"/>
    <property type="match status" value="2"/>
</dbReference>
<dbReference type="SUPFAM" id="SSF52777">
    <property type="entry name" value="CoA-dependent acyltransferases"/>
    <property type="match status" value="8"/>
</dbReference>
<dbReference type="SUPFAM" id="SSF47336">
    <property type="entry name" value="ACP-like"/>
    <property type="match status" value="4"/>
</dbReference>
<dbReference type="Gene3D" id="2.30.38.10">
    <property type="entry name" value="Luciferase, Domain 3"/>
    <property type="match status" value="2"/>
</dbReference>
<dbReference type="FunFam" id="3.30.559.10:FF:000012">
    <property type="entry name" value="Non-ribosomal peptide synthetase"/>
    <property type="match status" value="1"/>
</dbReference>
<dbReference type="GO" id="GO:0071766">
    <property type="term" value="P:Actinobacterium-type cell wall biogenesis"/>
    <property type="evidence" value="ECO:0007669"/>
    <property type="project" value="UniProtKB-ARBA"/>
</dbReference>
<gene>
    <name evidence="9" type="ORF">D187_006995</name>
</gene>
<dbReference type="GO" id="GO:0006631">
    <property type="term" value="P:fatty acid metabolic process"/>
    <property type="evidence" value="ECO:0007669"/>
    <property type="project" value="UniProtKB-KW"/>
</dbReference>
<feature type="domain" description="Carrier" evidence="8">
    <location>
        <begin position="590"/>
        <end position="671"/>
    </location>
</feature>
<feature type="compositionally biased region" description="Basic and acidic residues" evidence="7">
    <location>
        <begin position="4323"/>
        <end position="4339"/>
    </location>
</feature>
<keyword evidence="4" id="KW-0597">Phosphoprotein</keyword>
<dbReference type="InterPro" id="IPR040097">
    <property type="entry name" value="FAAL/FAAC"/>
</dbReference>
<keyword evidence="9" id="KW-0436">Ligase</keyword>
<dbReference type="InterPro" id="IPR020806">
    <property type="entry name" value="PKS_PP-bd"/>
</dbReference>
<evidence type="ECO:0000256" key="4">
    <source>
        <dbReference type="ARBA" id="ARBA00022553"/>
    </source>
</evidence>
<evidence type="ECO:0000256" key="7">
    <source>
        <dbReference type="SAM" id="MobiDB-lite"/>
    </source>
</evidence>
<dbReference type="CDD" id="cd19543">
    <property type="entry name" value="DCL_NRPS"/>
    <property type="match status" value="1"/>
</dbReference>
<evidence type="ECO:0000259" key="8">
    <source>
        <dbReference type="PROSITE" id="PS50075"/>
    </source>
</evidence>
<dbReference type="GO" id="GO:0016874">
    <property type="term" value="F:ligase activity"/>
    <property type="evidence" value="ECO:0007669"/>
    <property type="project" value="UniProtKB-KW"/>
</dbReference>
<proteinExistence type="inferred from homology"/>
<evidence type="ECO:0000256" key="5">
    <source>
        <dbReference type="ARBA" id="ARBA00022832"/>
    </source>
</evidence>
<keyword evidence="10" id="KW-1185">Reference proteome</keyword>
<sequence length="4339" mass="474010">MVSAQVGASLVELLERRAAAHPDAPLYTFLLDGEQDSRVFTYAQLAARARAVAVRLAQVAAPGDRALLLCEPGLDYIAAFFGCLYARVAAVPAYPPNPMRLERTLPRLQAVAEDARTTVVLTTTPILEMKEGLMGMAEPGSVFARATWLAVDDVSERDALGWKAPEVGRESVAFLQYTSGSTSAPKGVVLTHGNLLHNLEVTSRAFGTGPASRLVIWLPPYHDMGLIGGLMQPLFGGFPATLMSPLAFLERPLRWLEAISRTQASISGGPNFAYDLCVRKSTPEERSRLDLRAWEVAFSGAEPIRPRTLEAFVEAFAPSGFRRESFFPCYGLAEGTLFITGAQRGQPPVLLPLDAEALRRNEVRPSTEGTPVTTLVGCGTSPREQRLLIVDPETRAVCPPERVGEIWVSGPSVAQGYWQRPEESRATFGATLTSGEGPFLRTGDLGFLSGPELVVTGRLKDLIIIRGRNHYPQDIERTVEVCHPAIRGGCCAAFPVEVGGEERLVVAAEVRPDSSPESLYPEVLRAVSEAHELQLHDVVLLAPGALPKTSSGKVQRRACKEGYLTATLEEVGRMGTLAPAAAPPAEEAEAPRRVLDAAEVTRWLLERMRAGGRMPPGASAASPLASFGIDSLGTVNLAHDVEQELGVALPLARYLVAPSLSALAAEIVSARATQAVRARPEDEVLLSEGERALWFLQRLSPRSTAYHVSRAVRISGGVKAEALERAFVEVIARHEALRTVFPAVDGSPRRVIQPHGRFQLEQEQARGLADAELRRRASTWAAEPFDLEAGPLLRAKLFSLGDEQALLVLNVHHIVCDFWSLGLVFDELRTLYTARVEGREPRLLAVTHRYVDHLAWQRQWLASGEGEASFSSWKEALRGPLPVLELPTDFPRPEAPAFAGDSRTLLLSPRVAKAIRTLAEATGTTLYTALLACFQLLLHRHSGQDDIVVGSPFAGRGREWTSRVVGYFINSLPMRTRFSEGMTFFELLQGLKSTVASALSEGDYPFSLLPAKLELPRTAGRSPIFQVMFDLQRAPQREEEGLTALAHGTGQGQPIAFGPLVLTPFALPQSAAQFELTLAATERPDGLSLVMEYDTALFSADTVDRLLQGFATLVEAAGRTPGDPVMALPLLRNEQRERLLRASRGAPRELPAGSLVQRIAAQADESPEAPAVLSSARVLTRQGLRASVSRLAAQLSAQGVGPDQRVGLLLPRSAEFISAALATLEAGAAFVALDPAHPAERLRDIVRSADLRVIISSGAHVGALDAPDAVRLPVDESLVVVLGGSSTAASHVSPAPEHLAYVSYTSGSTGRPKGVMVSCEAMHNHAEAVRRLYALSPTDRVLHFASVSFDVAVEEIFPTLLGGAAIVVRPDDVGDVRAFLDFVRAQGVTVLNLPASYWHELVTALVEERLPWPDAVRLVVVGSEAVRADRVRAWDSLGLSGVRLINAYGPTESAVTATTHEHRAPLVGTGLPIGGPLDNVEARVLDRELNLVPPGVLGELYLSGSGLARGYLGRPDLTAESFLPDPHAREEGARMYRTGDLARTRADGTLEFVGRADQQVKVRGFRIEPAEVEAALATEPSLREWVVVARQDGGPARLVAYLVPAAPETFSLARLQESLARKLPGYLVPSAFGVLSALPKLPNGKVDHRSLPAPERTERKSVSPPRTPVERSLVEVWKSVLRVEEVGIDDNFFDLGGESLLAIQLISRMRQVGLGLTTAQIFQHQTIARLAEVAVPLAVPATEPRPEGEVPLTPIQRDFFALETREPHHWNQEVLLGLSPQVDPSVLRRALEAVVGAHDAFRLRFERSGEGGRQFHAPAPARTLAWFDAEEAEVSEKTARAVRSSLELSRGPLCGAALAGRELFIAIHHLIVDAVSWRILLDDLALAYRQLQAGQSVDLPSPTASYQRWSRALEAHAREESVQSQAAYWRERWRGATLELPRDGAGPNVESSAEELTVNVSPELTQRLVQAVPARHRLSVQDVLLAALTRVLTRWSGHPSVVVDVEGHGREPVGESIDLSRTVGWFTSVFPFRLDGPVQEPLELLAHVKAAMRAVPERGRGYGPLRANGTVGEGSRGASLLFNYLGQLDLDARGSELFTPLEARLGSPRSPTSARSHPLTLDCAVQAGQLRLTWGFSLDVHHRETLVRLSGQLLSELESLVEAALSASSRLIDPADFPLAGLPAATLQTLAASREGFEDVYPLSPVQESMLFHHLYSPDSAVTVEQSVFRVVGALNVEAFEQAWRTIFERHPSLRATVHWQGLPHPVQVVHGGVALPIERLDWRAQSPEQARQSLQALLEADRTRGYELSRPPLMRLFLIRRSDSEWEVVWSHHHLIIDGYSLPVVVRELDVLYTALAAGRPVALDSPRPYRDYLAWQKQQDLQAAEAFWRQQLQGFTTPVRLMQGGAQVHAGTGAVGRTEARVDAGLQTRLREVARQHRVTLSTLVQGAWALLLSRYSGQRDIVFGSTTSGRPPALEGVESIVGCFMNTLPRRVRVSPSQPVSELLQSFQRQQEEVRRFEFTPLAMVRSWSEVPRVSALYDLYETVIVFEDYPLDQFLERGLGGLKLLPSDFEAQLDYPLVLYVFPQPELRFLLVADLTAVNQPWVELMLHRFVELLETIAEQPAATPAQLRWVRGQAQERLEAWNRTQRPMPEETVFARIDDWATKTPNAPAVVFEEQSLDYAGLKDRSDRLAAFLRARGIGPETTVGLFFDRSLESMIGTFGVLKSGGAYVPIDPSYPADRIAYMIGDARSPVILTQRKLVERLPPHAGETVCLDEPGLLDDVAPLPPLTIDLDWPAYVIYTSGSTGRPKGVQVTHRNIANSTFARYFALPSNPKAYLLLAPFSFDAAGCGIYWTLQTGGALVLPPEALRENALEIPRLIEHHRISHLSFTPSLYSAVLDVADPRQLATLELVIVAGEALPPALVERHHRVVPQAVLFNEYGPTEFTIWGTVHLCLPEPGARHVPIGRALTNMQALILDERLNLVPPGLMGELYLRGDNLARGYYRRPELTAERFLPDPHAPRPGGRMYRTGDLARYRPDGAIEFLGRADHQVKIRGFRIEPAEVEAALEAHPDIRDKVVVPRMDTGEARLVAYLVLRVGATQPSVGELRRFLGRSLPDYLIPSSFVFLEAMPLSPNGKADRSKLPAPVLERETLERPLIAPRNATEEVVARIWAEVLGLPQVGVEDSFFEVGGHSLKATQVVSRLREALRVELPLRTLFEAPTIAGLSERIQLLLRPGTPEVGVIRPREETQKAPLSFAQQRLWFLDQLEPGSAAYNIPLALRLRGALDIAALQRAFETLVQRHETLRTVFPTEEGKPALRLLPTPGVHLDRVDLRGVADSAREESLTRVLAEEARRSFDLSGGPLLRACLVAMEEQEHVLLLTLHHIIADGWSMGVLVRELGGAYMAHALGEQPALPALPVQYADYAAWQRQLLQGEVLERQLSYWRTQLSGAPPVLQLPTSKPRPALASAQGATERLTLTAEQTRAIHALARDEGVTPFMVLLSAFGALLHRYSGQTDVVIGTPIANRHRAEVEPLVGFFVNTLALRTDLSGDPAFRALLARTREATLGAYAHQDIPFEFLVEALQPSRDLGRTPFFQVMLVVQNAPLPELSVNGLTLTPLATDSATAKFDLTLFLEEEDGRFLASWEYRTDLFDAATIRRMHGHFSSLLSEALVQPERPLSRLPLLSPDEQRQLLTEFSSGPARRGPQPLAHELFEAQVARTPEAVAVECGASRLTYRELESRANRLARALRERGVGPDARVGLFLERSNELVIALLAVLKAGGAYLPLDPSLPRERLAFLLQQASVSVALTSTALGGALAEHPVSVVLVDSETPPSGVEERPVASGVSPENLAYVLYTSGSTGAPKGVMVTHGGLANYLAWCAEAYGPGSGAGAPVHSPIGFDLTVTSLFAPLLAGRRVVLIPAGQEVDGLLRALREGEPFSLVKLTPAHLELLRHELTPEEAGRARTLVIGGEALVAEGLQFWREHAPATRLINEYGPTETVVGCCTFEVPAHHPSTGAIPIGRPILDTRLYVLDAHLRPVPVGVVGELYIGGAGVARGYLGRPDLTAERFGPDPFSGLPGARLYRTGDLARYLPDGNLDFLGRADQQVKIRGFRIELEEIQSTLERHPAVAAAAVTTREDLPGGRQLVAYVTPRSGQSLSGEELKSFLATKLPHYMVPAWFSVLEALPLTANGKVDRAALPAPVREVKTQTGPVSPRTLTEEVLGEMFASVLGVPSVGIHDNFFELGGHSLLATQLLARLRARFDVPIQLRDAFQTPTVAGLGVLIDELLAREAARLEAELGEEISQLSDEEVERRLREMEEAEREGTE</sequence>
<name>S9P285_CYSF2</name>
<dbReference type="PROSITE" id="PS00012">
    <property type="entry name" value="PHOSPHOPANTETHEINE"/>
    <property type="match status" value="4"/>
</dbReference>
<dbReference type="InterPro" id="IPR020845">
    <property type="entry name" value="AMP-binding_CS"/>
</dbReference>
<dbReference type="Gene3D" id="3.30.559.10">
    <property type="entry name" value="Chloramphenicol acetyltransferase-like domain"/>
    <property type="match status" value="4"/>
</dbReference>
<dbReference type="NCBIfam" id="NF003417">
    <property type="entry name" value="PRK04813.1"/>
    <property type="match status" value="5"/>
</dbReference>
<feature type="domain" description="Carrier" evidence="8">
    <location>
        <begin position="1664"/>
        <end position="1738"/>
    </location>
</feature>
<dbReference type="InterPro" id="IPR029058">
    <property type="entry name" value="AB_hydrolase_fold"/>
</dbReference>
<dbReference type="Pfam" id="PF00550">
    <property type="entry name" value="PP-binding"/>
    <property type="match status" value="4"/>
</dbReference>
<evidence type="ECO:0000256" key="6">
    <source>
        <dbReference type="ARBA" id="ARBA00023098"/>
    </source>
</evidence>
<dbReference type="InterPro" id="IPR045851">
    <property type="entry name" value="AMP-bd_C_sf"/>
</dbReference>
<evidence type="ECO:0000313" key="9">
    <source>
        <dbReference type="EMBL" id="EPX57241.1"/>
    </source>
</evidence>
<dbReference type="NCBIfam" id="TIGR01733">
    <property type="entry name" value="AA-adenyl-dom"/>
    <property type="match status" value="3"/>
</dbReference>
<feature type="compositionally biased region" description="Basic and acidic residues" evidence="7">
    <location>
        <begin position="1645"/>
        <end position="1661"/>
    </location>
</feature>
<dbReference type="PANTHER" id="PTHR45527:SF1">
    <property type="entry name" value="FATTY ACID SYNTHASE"/>
    <property type="match status" value="1"/>
</dbReference>
<comment type="caution">
    <text evidence="9">The sequence shown here is derived from an EMBL/GenBank/DDBJ whole genome shotgun (WGS) entry which is preliminary data.</text>
</comment>
<keyword evidence="5" id="KW-0276">Fatty acid metabolism</keyword>